<evidence type="ECO:0000256" key="5">
    <source>
        <dbReference type="ARBA" id="ARBA00023235"/>
    </source>
</evidence>
<evidence type="ECO:0000313" key="8">
    <source>
        <dbReference type="EMBL" id="GAA6145570.1"/>
    </source>
</evidence>
<dbReference type="RefSeq" id="WP_353294577.1">
    <property type="nucleotide sequence ID" value="NZ_BAABWH010000004.1"/>
</dbReference>
<accession>A0ABP9ZZK1</accession>
<dbReference type="Pfam" id="PF01177">
    <property type="entry name" value="Asp_Glu_race"/>
    <property type="match status" value="1"/>
</dbReference>
<feature type="active site" description="Proton donor/acceptor" evidence="7">
    <location>
        <position position="196"/>
    </location>
</feature>
<keyword evidence="6 7" id="KW-0961">Cell wall biogenesis/degradation</keyword>
<comment type="caution">
    <text evidence="8">The sequence shown here is derived from an EMBL/GenBank/DDBJ whole genome shotgun (WGS) entry which is preliminary data.</text>
</comment>
<evidence type="ECO:0000256" key="2">
    <source>
        <dbReference type="ARBA" id="ARBA00013090"/>
    </source>
</evidence>
<comment type="similarity">
    <text evidence="7">Belongs to the aspartate/glutamate racemases family.</text>
</comment>
<evidence type="ECO:0000256" key="3">
    <source>
        <dbReference type="ARBA" id="ARBA00022960"/>
    </source>
</evidence>
<dbReference type="InterPro" id="IPR015942">
    <property type="entry name" value="Asp/Glu/hydantoin_racemase"/>
</dbReference>
<protein>
    <recommendedName>
        <fullName evidence="2 7">Glutamate racemase</fullName>
        <ecNumber evidence="2 7">5.1.1.3</ecNumber>
    </recommendedName>
</protein>
<feature type="binding site" evidence="7">
    <location>
        <begin position="83"/>
        <end position="84"/>
    </location>
    <ligand>
        <name>substrate</name>
    </ligand>
</feature>
<dbReference type="Gene3D" id="3.40.50.1860">
    <property type="match status" value="2"/>
</dbReference>
<keyword evidence="5 7" id="KW-0413">Isomerase</keyword>
<feature type="binding site" evidence="7">
    <location>
        <begin position="18"/>
        <end position="19"/>
    </location>
    <ligand>
        <name>substrate</name>
    </ligand>
</feature>
<dbReference type="HAMAP" id="MF_00258">
    <property type="entry name" value="Glu_racemase"/>
    <property type="match status" value="1"/>
</dbReference>
<organism evidence="8 9">
    <name type="scientific">Thalassolituus maritimus</name>
    <dbReference type="NCBI Taxonomy" id="484498"/>
    <lineage>
        <taxon>Bacteria</taxon>
        <taxon>Pseudomonadati</taxon>
        <taxon>Pseudomonadota</taxon>
        <taxon>Gammaproteobacteria</taxon>
        <taxon>Oceanospirillales</taxon>
        <taxon>Oceanospirillaceae</taxon>
        <taxon>Thalassolituus</taxon>
    </lineage>
</organism>
<feature type="binding site" evidence="7">
    <location>
        <begin position="50"/>
        <end position="51"/>
    </location>
    <ligand>
        <name>substrate</name>
    </ligand>
</feature>
<dbReference type="PROSITE" id="PS00923">
    <property type="entry name" value="ASP_GLU_RACEMASE_1"/>
    <property type="match status" value="1"/>
</dbReference>
<dbReference type="PANTHER" id="PTHR21198">
    <property type="entry name" value="GLUTAMATE RACEMASE"/>
    <property type="match status" value="1"/>
</dbReference>
<comment type="function">
    <text evidence="7">Provides the (R)-glutamate required for cell wall biosynthesis.</text>
</comment>
<dbReference type="EC" id="5.1.1.3" evidence="2 7"/>
<dbReference type="SUPFAM" id="SSF53681">
    <property type="entry name" value="Aspartate/glutamate racemase"/>
    <property type="match status" value="2"/>
</dbReference>
<keyword evidence="3 7" id="KW-0133">Cell shape</keyword>
<evidence type="ECO:0000256" key="6">
    <source>
        <dbReference type="ARBA" id="ARBA00023316"/>
    </source>
</evidence>
<proteinExistence type="inferred from homology"/>
<evidence type="ECO:0000256" key="7">
    <source>
        <dbReference type="HAMAP-Rule" id="MF_00258"/>
    </source>
</evidence>
<sequence>MGSTTHDAHQPPSILIFDSGAGGLSILQEMRRKLTGEHFDYLMDTAFFPYGNQRDSVLEKRIVELCVTAVAKLKPDMLILACNTASTLALPHLRAALEIPVVGVVPAIRVAAGYCDLNGLSEFGLLATPATVQRSYTDQLIEDFASHVTVHRFGSPILVSLAERHIAGENVVPMLSEHLQPWLDQHPDMKTIVLGCTHYPLLRELFESLWPQHTWIDSGEAVARQAQKVWRQAHTEPTPSAVGGPTTHLHWTGLDEPSGIRAYLSEFGEQTQIASFSEP</sequence>
<reference evidence="8 9" key="1">
    <citation type="submission" date="2024-04" db="EMBL/GenBank/DDBJ databases">
        <title>Draft genome sequence of Thalassolituus maritimus NBRC 116585.</title>
        <authorList>
            <person name="Miyakawa T."/>
            <person name="Kusuya Y."/>
            <person name="Miura T."/>
        </authorList>
    </citation>
    <scope>NUCLEOTIDE SEQUENCE [LARGE SCALE GENOMIC DNA]</scope>
    <source>
        <strain evidence="8 9">5NW40-0001</strain>
    </source>
</reference>
<dbReference type="NCBIfam" id="TIGR00067">
    <property type="entry name" value="glut_race"/>
    <property type="match status" value="1"/>
</dbReference>
<keyword evidence="4 7" id="KW-0573">Peptidoglycan synthesis</keyword>
<dbReference type="InterPro" id="IPR018187">
    <property type="entry name" value="Asp/Glu_racemase_AS_1"/>
</dbReference>
<name>A0ABP9ZZK1_9GAMM</name>
<comment type="pathway">
    <text evidence="7">Cell wall biogenesis; peptidoglycan biosynthesis.</text>
</comment>
<gene>
    <name evidence="7 8" type="primary">murI</name>
    <name evidence="8" type="ORF">NBRC116585_16880</name>
</gene>
<dbReference type="Proteomes" id="UP001481413">
    <property type="component" value="Unassembled WGS sequence"/>
</dbReference>
<dbReference type="PANTHER" id="PTHR21198:SF2">
    <property type="entry name" value="GLUTAMATE RACEMASE"/>
    <property type="match status" value="1"/>
</dbReference>
<evidence type="ECO:0000256" key="1">
    <source>
        <dbReference type="ARBA" id="ARBA00001602"/>
    </source>
</evidence>
<dbReference type="PROSITE" id="PS00924">
    <property type="entry name" value="ASP_GLU_RACEMASE_2"/>
    <property type="match status" value="1"/>
</dbReference>
<evidence type="ECO:0000256" key="4">
    <source>
        <dbReference type="ARBA" id="ARBA00022984"/>
    </source>
</evidence>
<dbReference type="EMBL" id="BAABWH010000004">
    <property type="protein sequence ID" value="GAA6145570.1"/>
    <property type="molecule type" value="Genomic_DNA"/>
</dbReference>
<dbReference type="InterPro" id="IPR004391">
    <property type="entry name" value="Glu_race"/>
</dbReference>
<feature type="active site" description="Proton donor/acceptor" evidence="7">
    <location>
        <position position="82"/>
    </location>
</feature>
<evidence type="ECO:0000313" key="9">
    <source>
        <dbReference type="Proteomes" id="UP001481413"/>
    </source>
</evidence>
<keyword evidence="9" id="KW-1185">Reference proteome</keyword>
<dbReference type="InterPro" id="IPR033134">
    <property type="entry name" value="Asp/Glu_racemase_AS_2"/>
</dbReference>
<comment type="catalytic activity">
    <reaction evidence="1 7">
        <text>L-glutamate = D-glutamate</text>
        <dbReference type="Rhea" id="RHEA:12813"/>
        <dbReference type="ChEBI" id="CHEBI:29985"/>
        <dbReference type="ChEBI" id="CHEBI:29986"/>
        <dbReference type="EC" id="5.1.1.3"/>
    </reaction>
</comment>
<dbReference type="InterPro" id="IPR001920">
    <property type="entry name" value="Asp/Glu_race"/>
</dbReference>
<feature type="binding site" evidence="7">
    <location>
        <begin position="197"/>
        <end position="198"/>
    </location>
    <ligand>
        <name>substrate</name>
    </ligand>
</feature>